<comment type="caution">
    <text evidence="3">The sequence shown here is derived from an EMBL/GenBank/DDBJ whole genome shotgun (WGS) entry which is preliminary data.</text>
</comment>
<evidence type="ECO:0000256" key="1">
    <source>
        <dbReference type="ARBA" id="ARBA00023125"/>
    </source>
</evidence>
<proteinExistence type="predicted"/>
<evidence type="ECO:0000259" key="2">
    <source>
        <dbReference type="PROSITE" id="PS50937"/>
    </source>
</evidence>
<dbReference type="InterPro" id="IPR047057">
    <property type="entry name" value="MerR_fam"/>
</dbReference>
<dbReference type="EMBL" id="JACHXG010000001">
    <property type="protein sequence ID" value="MBB3087181.1"/>
    <property type="molecule type" value="Genomic_DNA"/>
</dbReference>
<sequence>MRISLAADLVGVPAHVLRHWEDEGVLAPSRRNGNQRDFTDQHVNEARIIHRLRQAGIGLAEIRELRSSPPGHRSARLTASAERMAAEADRLNAAASFLRHTAECVHPVVDECRQCRDYAIAGGLRSTLKTPA</sequence>
<keyword evidence="1 3" id="KW-0238">DNA-binding</keyword>
<dbReference type="CDD" id="cd00592">
    <property type="entry name" value="HTH_MerR-like"/>
    <property type="match status" value="1"/>
</dbReference>
<dbReference type="InterPro" id="IPR000551">
    <property type="entry name" value="MerR-type_HTH_dom"/>
</dbReference>
<dbReference type="AlphaFoldDB" id="A0A7W5A009"/>
<evidence type="ECO:0000313" key="3">
    <source>
        <dbReference type="EMBL" id="MBB3087181.1"/>
    </source>
</evidence>
<dbReference type="InterPro" id="IPR009061">
    <property type="entry name" value="DNA-bd_dom_put_sf"/>
</dbReference>
<dbReference type="GO" id="GO:0003677">
    <property type="term" value="F:DNA binding"/>
    <property type="evidence" value="ECO:0007669"/>
    <property type="project" value="UniProtKB-KW"/>
</dbReference>
<accession>A0A7W5A009</accession>
<protein>
    <submittedName>
        <fullName evidence="3">DNA-binding transcriptional MerR regulator</fullName>
    </submittedName>
</protein>
<dbReference type="PANTHER" id="PTHR30204">
    <property type="entry name" value="REDOX-CYCLING DRUG-SENSING TRANSCRIPTIONAL ACTIVATOR SOXR"/>
    <property type="match status" value="1"/>
</dbReference>
<dbReference type="Pfam" id="PF13411">
    <property type="entry name" value="MerR_1"/>
    <property type="match status" value="1"/>
</dbReference>
<feature type="domain" description="HTH merR-type" evidence="2">
    <location>
        <begin position="1"/>
        <end position="68"/>
    </location>
</feature>
<dbReference type="Proteomes" id="UP000577707">
    <property type="component" value="Unassembled WGS sequence"/>
</dbReference>
<keyword evidence="4" id="KW-1185">Reference proteome</keyword>
<dbReference type="PANTHER" id="PTHR30204:SF93">
    <property type="entry name" value="HTH MERR-TYPE DOMAIN-CONTAINING PROTEIN"/>
    <property type="match status" value="1"/>
</dbReference>
<dbReference type="Gene3D" id="1.10.1660.10">
    <property type="match status" value="1"/>
</dbReference>
<gene>
    <name evidence="3" type="ORF">FHS12_000104</name>
</gene>
<name>A0A7W5A009_9ACTN</name>
<dbReference type="RefSeq" id="WP_183541198.1">
    <property type="nucleotide sequence ID" value="NZ_BMQT01000001.1"/>
</dbReference>
<evidence type="ECO:0000313" key="4">
    <source>
        <dbReference type="Proteomes" id="UP000577707"/>
    </source>
</evidence>
<organism evidence="3 4">
    <name type="scientific">Nocardioides albus</name>
    <dbReference type="NCBI Taxonomy" id="1841"/>
    <lineage>
        <taxon>Bacteria</taxon>
        <taxon>Bacillati</taxon>
        <taxon>Actinomycetota</taxon>
        <taxon>Actinomycetes</taxon>
        <taxon>Propionibacteriales</taxon>
        <taxon>Nocardioidaceae</taxon>
        <taxon>Nocardioides</taxon>
    </lineage>
</organism>
<dbReference type="SUPFAM" id="SSF46955">
    <property type="entry name" value="Putative DNA-binding domain"/>
    <property type="match status" value="1"/>
</dbReference>
<dbReference type="PROSITE" id="PS50937">
    <property type="entry name" value="HTH_MERR_2"/>
    <property type="match status" value="1"/>
</dbReference>
<dbReference type="GO" id="GO:0003700">
    <property type="term" value="F:DNA-binding transcription factor activity"/>
    <property type="evidence" value="ECO:0007669"/>
    <property type="project" value="InterPro"/>
</dbReference>
<dbReference type="SMART" id="SM00422">
    <property type="entry name" value="HTH_MERR"/>
    <property type="match status" value="1"/>
</dbReference>
<reference evidence="3 4" key="1">
    <citation type="submission" date="2020-08" db="EMBL/GenBank/DDBJ databases">
        <title>Genomic Encyclopedia of Type Strains, Phase III (KMG-III): the genomes of soil and plant-associated and newly described type strains.</title>
        <authorList>
            <person name="Whitman W."/>
        </authorList>
    </citation>
    <scope>NUCLEOTIDE SEQUENCE [LARGE SCALE GENOMIC DNA]</scope>
    <source>
        <strain evidence="3 4">CECT 3302</strain>
    </source>
</reference>